<dbReference type="Gene3D" id="1.10.10.10">
    <property type="entry name" value="Winged helix-like DNA-binding domain superfamily/Winged helix DNA-binding domain"/>
    <property type="match status" value="1"/>
</dbReference>
<protein>
    <submittedName>
        <fullName evidence="1">Transcriptional regulator</fullName>
    </submittedName>
</protein>
<reference evidence="1 2" key="1">
    <citation type="submission" date="2016-10" db="EMBL/GenBank/DDBJ databases">
        <title>Methanohalophilus halophilus.</title>
        <authorList>
            <person name="L'haridon S."/>
        </authorList>
    </citation>
    <scope>NUCLEOTIDE SEQUENCE [LARGE SCALE GENOMIC DNA]</scope>
    <source>
        <strain evidence="1 2">Z-7982</strain>
    </source>
</reference>
<gene>
    <name evidence="1" type="ORF">BHR79_04690</name>
</gene>
<dbReference type="EMBL" id="CP017921">
    <property type="protein sequence ID" value="APH38854.1"/>
    <property type="molecule type" value="Genomic_DNA"/>
</dbReference>
<keyword evidence="2" id="KW-1185">Reference proteome</keyword>
<dbReference type="GeneID" id="30583036"/>
<dbReference type="Proteomes" id="UP000186879">
    <property type="component" value="Chromosome"/>
</dbReference>
<accession>A0A1L3Q1V8</accession>
<dbReference type="InterPro" id="IPR036390">
    <property type="entry name" value="WH_DNA-bd_sf"/>
</dbReference>
<evidence type="ECO:0000313" key="1">
    <source>
        <dbReference type="EMBL" id="APH38854.1"/>
    </source>
</evidence>
<sequence length="79" mass="8871">MEEMMGFVTGNRNRQKLLEMLGSKGDLETSLIAKNMHLAQPSVKRLVEELVEKKLIVEKAGKCSLTELGTTVERKVQNL</sequence>
<name>A0A1L3Q1V8_9EURY</name>
<dbReference type="RefSeq" id="WP_072561298.1">
    <property type="nucleotide sequence ID" value="NZ_CP017921.1"/>
</dbReference>
<proteinExistence type="predicted"/>
<dbReference type="SUPFAM" id="SSF46785">
    <property type="entry name" value="Winged helix' DNA-binding domain"/>
    <property type="match status" value="1"/>
</dbReference>
<dbReference type="AlphaFoldDB" id="A0A1L3Q1V8"/>
<evidence type="ECO:0000313" key="2">
    <source>
        <dbReference type="Proteomes" id="UP000186879"/>
    </source>
</evidence>
<organism evidence="1 2">
    <name type="scientific">Methanohalophilus halophilus</name>
    <dbReference type="NCBI Taxonomy" id="2177"/>
    <lineage>
        <taxon>Archaea</taxon>
        <taxon>Methanobacteriati</taxon>
        <taxon>Methanobacteriota</taxon>
        <taxon>Stenosarchaea group</taxon>
        <taxon>Methanomicrobia</taxon>
        <taxon>Methanosarcinales</taxon>
        <taxon>Methanosarcinaceae</taxon>
        <taxon>Methanohalophilus</taxon>
    </lineage>
</organism>
<dbReference type="InterPro" id="IPR036388">
    <property type="entry name" value="WH-like_DNA-bd_sf"/>
</dbReference>
<dbReference type="KEGG" id="mhaz:BHR79_04690"/>